<reference evidence="1" key="1">
    <citation type="submission" date="2020-06" db="EMBL/GenBank/DDBJ databases">
        <authorList>
            <person name="Li T."/>
            <person name="Hu X."/>
            <person name="Zhang T."/>
            <person name="Song X."/>
            <person name="Zhang H."/>
            <person name="Dai N."/>
            <person name="Sheng W."/>
            <person name="Hou X."/>
            <person name="Wei L."/>
        </authorList>
    </citation>
    <scope>NUCLEOTIDE SEQUENCE</scope>
    <source>
        <strain evidence="1">G02</strain>
        <tissue evidence="1">Leaf</tissue>
    </source>
</reference>
<protein>
    <submittedName>
        <fullName evidence="1">Uncharacterized protein</fullName>
    </submittedName>
</protein>
<dbReference type="AlphaFoldDB" id="A0AAW2SKV9"/>
<reference evidence="1" key="2">
    <citation type="journal article" date="2024" name="Plant">
        <title>Genomic evolution and insights into agronomic trait innovations of Sesamum species.</title>
        <authorList>
            <person name="Miao H."/>
            <person name="Wang L."/>
            <person name="Qu L."/>
            <person name="Liu H."/>
            <person name="Sun Y."/>
            <person name="Le M."/>
            <person name="Wang Q."/>
            <person name="Wei S."/>
            <person name="Zheng Y."/>
            <person name="Lin W."/>
            <person name="Duan Y."/>
            <person name="Cao H."/>
            <person name="Xiong S."/>
            <person name="Wang X."/>
            <person name="Wei L."/>
            <person name="Li C."/>
            <person name="Ma Q."/>
            <person name="Ju M."/>
            <person name="Zhao R."/>
            <person name="Li G."/>
            <person name="Mu C."/>
            <person name="Tian Q."/>
            <person name="Mei H."/>
            <person name="Zhang T."/>
            <person name="Gao T."/>
            <person name="Zhang H."/>
        </authorList>
    </citation>
    <scope>NUCLEOTIDE SEQUENCE</scope>
    <source>
        <strain evidence="1">G02</strain>
    </source>
</reference>
<organism evidence="1">
    <name type="scientific">Sesamum radiatum</name>
    <name type="common">Black benniseed</name>
    <dbReference type="NCBI Taxonomy" id="300843"/>
    <lineage>
        <taxon>Eukaryota</taxon>
        <taxon>Viridiplantae</taxon>
        <taxon>Streptophyta</taxon>
        <taxon>Embryophyta</taxon>
        <taxon>Tracheophyta</taxon>
        <taxon>Spermatophyta</taxon>
        <taxon>Magnoliopsida</taxon>
        <taxon>eudicotyledons</taxon>
        <taxon>Gunneridae</taxon>
        <taxon>Pentapetalae</taxon>
        <taxon>asterids</taxon>
        <taxon>lamiids</taxon>
        <taxon>Lamiales</taxon>
        <taxon>Pedaliaceae</taxon>
        <taxon>Sesamum</taxon>
    </lineage>
</organism>
<sequence>MSALNEHLLGAYWGLPRAGSRHLKGVFRVPERHGNVMGGVGPGRPTLGTKAAERFRATRKVALRAAGY</sequence>
<name>A0AAW2SKV9_SESRA</name>
<accession>A0AAW2SKV9</accession>
<comment type="caution">
    <text evidence="1">The sequence shown here is derived from an EMBL/GenBank/DDBJ whole genome shotgun (WGS) entry which is preliminary data.</text>
</comment>
<dbReference type="EMBL" id="JACGWJ010000010">
    <property type="protein sequence ID" value="KAL0392730.1"/>
    <property type="molecule type" value="Genomic_DNA"/>
</dbReference>
<gene>
    <name evidence="1" type="ORF">Sradi_2495800</name>
</gene>
<evidence type="ECO:0000313" key="1">
    <source>
        <dbReference type="EMBL" id="KAL0392730.1"/>
    </source>
</evidence>
<proteinExistence type="predicted"/>